<accession>A0A7K3QRB7</accession>
<evidence type="ECO:0000256" key="1">
    <source>
        <dbReference type="SAM" id="MobiDB-lite"/>
    </source>
</evidence>
<name>A0A7K3QRB7_9ACTN</name>
<dbReference type="RefSeq" id="WP_164188234.1">
    <property type="nucleotide sequence ID" value="NZ_JAAGMR010000145.1"/>
</dbReference>
<feature type="region of interest" description="Disordered" evidence="1">
    <location>
        <begin position="19"/>
        <end position="41"/>
    </location>
</feature>
<proteinExistence type="predicted"/>
<gene>
    <name evidence="2" type="ORF">G3I21_12025</name>
</gene>
<evidence type="ECO:0000313" key="3">
    <source>
        <dbReference type="Proteomes" id="UP000470520"/>
    </source>
</evidence>
<reference evidence="2 3" key="1">
    <citation type="submission" date="2020-01" db="EMBL/GenBank/DDBJ databases">
        <title>Insect and environment-associated Actinomycetes.</title>
        <authorList>
            <person name="Currrie C."/>
            <person name="Chevrette M."/>
            <person name="Carlson C."/>
            <person name="Stubbendieck R."/>
            <person name="Wendt-Pienkowski E."/>
        </authorList>
    </citation>
    <scope>NUCLEOTIDE SEQUENCE [LARGE SCALE GENOMIC DNA]</scope>
    <source>
        <strain evidence="2 3">SID7754</strain>
    </source>
</reference>
<organism evidence="2 3">
    <name type="scientific">Streptomyces bauhiniae</name>
    <dbReference type="NCBI Taxonomy" id="2340725"/>
    <lineage>
        <taxon>Bacteria</taxon>
        <taxon>Bacillati</taxon>
        <taxon>Actinomycetota</taxon>
        <taxon>Actinomycetes</taxon>
        <taxon>Kitasatosporales</taxon>
        <taxon>Streptomycetaceae</taxon>
        <taxon>Streptomyces</taxon>
    </lineage>
</organism>
<sequence length="69" mass="7464">MARIPGVVNPRLSAICRTSVDSDTDDSGASASTSRRTYKATSISCPYRSHINACGIRHNRSHNSASRRS</sequence>
<comment type="caution">
    <text evidence="2">The sequence shown here is derived from an EMBL/GenBank/DDBJ whole genome shotgun (WGS) entry which is preliminary data.</text>
</comment>
<dbReference type="AlphaFoldDB" id="A0A7K3QRB7"/>
<dbReference type="EMBL" id="JAAGMR010000145">
    <property type="protein sequence ID" value="NEB92436.1"/>
    <property type="molecule type" value="Genomic_DNA"/>
</dbReference>
<dbReference type="Proteomes" id="UP000470520">
    <property type="component" value="Unassembled WGS sequence"/>
</dbReference>
<evidence type="ECO:0000313" key="2">
    <source>
        <dbReference type="EMBL" id="NEB92436.1"/>
    </source>
</evidence>
<feature type="compositionally biased region" description="Low complexity" evidence="1">
    <location>
        <begin position="19"/>
        <end position="35"/>
    </location>
</feature>
<protein>
    <submittedName>
        <fullName evidence="2">Uncharacterized protein</fullName>
    </submittedName>
</protein>